<sequence length="80" mass="9290">MITGEPSEAYDKQRRTREIVDLLFYTLPVSGLELDWMCGLLGAPGSETLSSVVPKETSKQVIIYRHMRTLRRYEVVQIWM</sequence>
<evidence type="ECO:0000313" key="2">
    <source>
        <dbReference type="Proteomes" id="UP000024635"/>
    </source>
</evidence>
<reference evidence="2" key="1">
    <citation type="journal article" date="2015" name="Nat. Genet.">
        <title>The genome and transcriptome of the zoonotic hookworm Ancylostoma ceylanicum identify infection-specific gene families.</title>
        <authorList>
            <person name="Schwarz E.M."/>
            <person name="Hu Y."/>
            <person name="Antoshechkin I."/>
            <person name="Miller M.M."/>
            <person name="Sternberg P.W."/>
            <person name="Aroian R.V."/>
        </authorList>
    </citation>
    <scope>NUCLEOTIDE SEQUENCE</scope>
    <source>
        <strain evidence="2">HY135</strain>
    </source>
</reference>
<comment type="caution">
    <text evidence="1">The sequence shown here is derived from an EMBL/GenBank/DDBJ whole genome shotgun (WGS) entry which is preliminary data.</text>
</comment>
<evidence type="ECO:0000313" key="1">
    <source>
        <dbReference type="EMBL" id="EYC06303.1"/>
    </source>
</evidence>
<name>A0A016TV86_9BILA</name>
<protein>
    <submittedName>
        <fullName evidence="1">Uncharacterized protein</fullName>
    </submittedName>
</protein>
<organism evidence="1 2">
    <name type="scientific">Ancylostoma ceylanicum</name>
    <dbReference type="NCBI Taxonomy" id="53326"/>
    <lineage>
        <taxon>Eukaryota</taxon>
        <taxon>Metazoa</taxon>
        <taxon>Ecdysozoa</taxon>
        <taxon>Nematoda</taxon>
        <taxon>Chromadorea</taxon>
        <taxon>Rhabditida</taxon>
        <taxon>Rhabditina</taxon>
        <taxon>Rhabditomorpha</taxon>
        <taxon>Strongyloidea</taxon>
        <taxon>Ancylostomatidae</taxon>
        <taxon>Ancylostomatinae</taxon>
        <taxon>Ancylostoma</taxon>
    </lineage>
</organism>
<gene>
    <name evidence="1" type="primary">Acey_s0077.g1133</name>
    <name evidence="1" type="ORF">Y032_0077g1133</name>
</gene>
<dbReference type="EMBL" id="JARK01001413">
    <property type="protein sequence ID" value="EYC06303.1"/>
    <property type="molecule type" value="Genomic_DNA"/>
</dbReference>
<dbReference type="AlphaFoldDB" id="A0A016TV86"/>
<proteinExistence type="predicted"/>
<keyword evidence="2" id="KW-1185">Reference proteome</keyword>
<dbReference type="Proteomes" id="UP000024635">
    <property type="component" value="Unassembled WGS sequence"/>
</dbReference>
<accession>A0A016TV86</accession>